<dbReference type="AlphaFoldDB" id="A0A922T0T6"/>
<gene>
    <name evidence="2" type="ORF">Ptr86124_006271</name>
</gene>
<name>A0A922T0T6_9PLEO</name>
<accession>A0A922T0T6</accession>
<dbReference type="Proteomes" id="UP000249757">
    <property type="component" value="Unassembled WGS sequence"/>
</dbReference>
<dbReference type="OrthoDB" id="66095at2759"/>
<evidence type="ECO:0000313" key="2">
    <source>
        <dbReference type="EMBL" id="KAI1514948.1"/>
    </source>
</evidence>
<dbReference type="EMBL" id="NRDI02000007">
    <property type="protein sequence ID" value="KAI1514948.1"/>
    <property type="molecule type" value="Genomic_DNA"/>
</dbReference>
<reference evidence="3" key="1">
    <citation type="journal article" date="2022" name="Microb. Genom.">
        <title>A global pangenome for the wheat fungal pathogen Pyrenophora tritici-repentis and prediction of effector protein structural homology.</title>
        <authorList>
            <person name="Moolhuijzen P.M."/>
            <person name="See P.T."/>
            <person name="Shi G."/>
            <person name="Powell H.R."/>
            <person name="Cockram J."/>
            <person name="Jorgensen L.N."/>
            <person name="Benslimane H."/>
            <person name="Strelkov S.E."/>
            <person name="Turner J."/>
            <person name="Liu Z."/>
            <person name="Moffat C.S."/>
        </authorList>
    </citation>
    <scope>NUCLEOTIDE SEQUENCE [LARGE SCALE GENOMIC DNA]</scope>
</reference>
<proteinExistence type="predicted"/>
<feature type="region of interest" description="Disordered" evidence="1">
    <location>
        <begin position="166"/>
        <end position="189"/>
    </location>
</feature>
<evidence type="ECO:0000313" key="3">
    <source>
        <dbReference type="Proteomes" id="UP000249757"/>
    </source>
</evidence>
<comment type="caution">
    <text evidence="2">The sequence shown here is derived from an EMBL/GenBank/DDBJ whole genome shotgun (WGS) entry which is preliminary data.</text>
</comment>
<feature type="compositionally biased region" description="Basic and acidic residues" evidence="1">
    <location>
        <begin position="166"/>
        <end position="176"/>
    </location>
</feature>
<keyword evidence="3" id="KW-1185">Reference proteome</keyword>
<evidence type="ECO:0000256" key="1">
    <source>
        <dbReference type="SAM" id="MobiDB-lite"/>
    </source>
</evidence>
<sequence length="286" mass="32030">MSFLTLIRQILPNVSSLLSPSPTTPAPQNTPFTPTYTTIRQTRALLKSLHFPTELVLAVLDYAEYWPYVSFSTLPSTRQPSGRQRPIIARASGSRSEAAAICLATDDVFGAEVVQEMEQEGETTKVKRVEFKLRSRDQGWTSEGGESGFGGYSWVEIGILRRMEAQGGEEGGRDVAAEQPPQSDRTDWETPREYHEFVAEHGWGLVQRKDEYAWNVQVNRVSGPSEKYLVVWGRDGVSEGNEGKGDGEGFVEELKDGDRLIVWARARYPGWQCIVETVDVVVYFGF</sequence>
<protein>
    <submittedName>
        <fullName evidence="2">Uncharacterized protein</fullName>
    </submittedName>
</protein>
<organism evidence="2 3">
    <name type="scientific">Pyrenophora tritici-repentis</name>
    <dbReference type="NCBI Taxonomy" id="45151"/>
    <lineage>
        <taxon>Eukaryota</taxon>
        <taxon>Fungi</taxon>
        <taxon>Dikarya</taxon>
        <taxon>Ascomycota</taxon>
        <taxon>Pezizomycotina</taxon>
        <taxon>Dothideomycetes</taxon>
        <taxon>Pleosporomycetidae</taxon>
        <taxon>Pleosporales</taxon>
        <taxon>Pleosporineae</taxon>
        <taxon>Pleosporaceae</taxon>
        <taxon>Pyrenophora</taxon>
    </lineage>
</organism>